<sequence>MFSNKFVVEGKLAVITGGSQGLGFALAKKLVSKGANVVIISRTESKLTKCVAELKKRVEKENQFVDYIAADLSKYAECEKVREYFVAKQLYPDHLICCAGDAYPEEFIKMPVAKIDQGIDVNYKTAVYLVHAMLPLITEPVREQHLVFCSSVVAFYSYYGYSQYTPLKAAVKALSDSLRQELLPYGVKVHTVFPGNFQSEGYAEEMLTKPALTAQIEGPSPAIPADECASIVLKSLEKGKLYIFTDLIGWVIASFSLGFNPREWWFAQIFLSLIGALFGRLIDLYHESLVRKQFNSAKKQK</sequence>
<keyword evidence="18" id="KW-1185">Reference proteome</keyword>
<dbReference type="PANTHER" id="PTHR43550">
    <property type="entry name" value="3-KETODIHYDROSPHINGOSINE REDUCTASE"/>
    <property type="match status" value="1"/>
</dbReference>
<evidence type="ECO:0000313" key="18">
    <source>
        <dbReference type="Proteomes" id="UP000769157"/>
    </source>
</evidence>
<dbReference type="GO" id="GO:0030148">
    <property type="term" value="P:sphingolipid biosynthetic process"/>
    <property type="evidence" value="ECO:0007669"/>
    <property type="project" value="InterPro"/>
</dbReference>
<keyword evidence="16" id="KW-0812">Transmembrane</keyword>
<keyword evidence="16" id="KW-1133">Transmembrane helix</keyword>
<evidence type="ECO:0000256" key="11">
    <source>
        <dbReference type="ARBA" id="ARBA00026241"/>
    </source>
</evidence>
<comment type="pathway">
    <text evidence="3">Sphingolipid metabolism.</text>
</comment>
<keyword evidence="16" id="KW-0472">Membrane</keyword>
<reference evidence="17" key="1">
    <citation type="journal article" date="2021" name="Open Biol.">
        <title>Shared evolutionary footprints suggest mitochondrial oxidative damage underlies multiple complex I losses in fungi.</title>
        <authorList>
            <person name="Schikora-Tamarit M.A."/>
            <person name="Marcet-Houben M."/>
            <person name="Nosek J."/>
            <person name="Gabaldon T."/>
        </authorList>
    </citation>
    <scope>NUCLEOTIDE SEQUENCE</scope>
    <source>
        <strain evidence="17">CBS6075</strain>
    </source>
</reference>
<evidence type="ECO:0000256" key="10">
    <source>
        <dbReference type="ARBA" id="ARBA00026112"/>
    </source>
</evidence>
<dbReference type="Gene3D" id="3.40.50.720">
    <property type="entry name" value="NAD(P)-binding Rossmann-like Domain"/>
    <property type="match status" value="1"/>
</dbReference>
<proteinExistence type="inferred from homology"/>
<evidence type="ECO:0000256" key="8">
    <source>
        <dbReference type="ARBA" id="ARBA00023002"/>
    </source>
</evidence>
<keyword evidence="7" id="KW-0746">Sphingolipid metabolism</keyword>
<evidence type="ECO:0000256" key="14">
    <source>
        <dbReference type="ARBA" id="ARBA00044737"/>
    </source>
</evidence>
<comment type="pathway">
    <text evidence="2">Lipid metabolism; sphingolipid metabolism.</text>
</comment>
<keyword evidence="9" id="KW-0443">Lipid metabolism</keyword>
<evidence type="ECO:0000256" key="9">
    <source>
        <dbReference type="ARBA" id="ARBA00023098"/>
    </source>
</evidence>
<name>A0A9P8P340_9ASCO</name>
<reference evidence="17" key="2">
    <citation type="submission" date="2021-01" db="EMBL/GenBank/DDBJ databases">
        <authorList>
            <person name="Schikora-Tamarit M.A."/>
        </authorList>
    </citation>
    <scope>NUCLEOTIDE SEQUENCE</scope>
    <source>
        <strain evidence="17">CBS6075</strain>
    </source>
</reference>
<gene>
    <name evidence="17" type="ORF">OGAPHI_004880</name>
</gene>
<dbReference type="InterPro" id="IPR036291">
    <property type="entry name" value="NAD(P)-bd_dom_sf"/>
</dbReference>
<dbReference type="GO" id="GO:0005789">
    <property type="term" value="C:endoplasmic reticulum membrane"/>
    <property type="evidence" value="ECO:0007669"/>
    <property type="project" value="TreeGrafter"/>
</dbReference>
<evidence type="ECO:0000256" key="4">
    <source>
        <dbReference type="ARBA" id="ARBA00006484"/>
    </source>
</evidence>
<comment type="function">
    <text evidence="14">Catalyzes the reduction of 3'-oxosphinganine (3-ketodihydrosphingosine/KDS) to sphinganine (dihydrosphingosine/DHS), the second step of de novo sphingolipid biosynthesis.</text>
</comment>
<keyword evidence="8" id="KW-0560">Oxidoreductase</keyword>
<dbReference type="SUPFAM" id="SSF51735">
    <property type="entry name" value="NAD(P)-binding Rossmann-fold domains"/>
    <property type="match status" value="1"/>
</dbReference>
<evidence type="ECO:0000256" key="2">
    <source>
        <dbReference type="ARBA" id="ARBA00004760"/>
    </source>
</evidence>
<evidence type="ECO:0000256" key="12">
    <source>
        <dbReference type="ARBA" id="ARBA00029797"/>
    </source>
</evidence>
<feature type="transmembrane region" description="Helical" evidence="16">
    <location>
        <begin position="265"/>
        <end position="282"/>
    </location>
</feature>
<dbReference type="PANTHER" id="PTHR43550:SF3">
    <property type="entry name" value="3-KETODIHYDROSPHINGOSINE REDUCTASE"/>
    <property type="match status" value="1"/>
</dbReference>
<evidence type="ECO:0000313" key="17">
    <source>
        <dbReference type="EMBL" id="KAH3664166.1"/>
    </source>
</evidence>
<evidence type="ECO:0000256" key="1">
    <source>
        <dbReference type="ARBA" id="ARBA00004240"/>
    </source>
</evidence>
<accession>A0A9P8P340</accession>
<dbReference type="EC" id="1.1.1.102" evidence="10"/>
<dbReference type="InterPro" id="IPR045022">
    <property type="entry name" value="KDSR-like"/>
</dbReference>
<comment type="catalytic activity">
    <reaction evidence="15">
        <text>sphinganine + NADP(+) = 3-oxosphinganine + NADPH + H(+)</text>
        <dbReference type="Rhea" id="RHEA:22640"/>
        <dbReference type="ChEBI" id="CHEBI:15378"/>
        <dbReference type="ChEBI" id="CHEBI:57783"/>
        <dbReference type="ChEBI" id="CHEBI:57817"/>
        <dbReference type="ChEBI" id="CHEBI:58299"/>
        <dbReference type="ChEBI" id="CHEBI:58349"/>
        <dbReference type="EC" id="1.1.1.102"/>
    </reaction>
    <physiologicalReaction direction="right-to-left" evidence="15">
        <dbReference type="Rhea" id="RHEA:22642"/>
    </physiologicalReaction>
</comment>
<dbReference type="CDD" id="cd08939">
    <property type="entry name" value="KDSR-like_SDR_c"/>
    <property type="match status" value="1"/>
</dbReference>
<organism evidence="17 18">
    <name type="scientific">Ogataea philodendri</name>
    <dbReference type="NCBI Taxonomy" id="1378263"/>
    <lineage>
        <taxon>Eukaryota</taxon>
        <taxon>Fungi</taxon>
        <taxon>Dikarya</taxon>
        <taxon>Ascomycota</taxon>
        <taxon>Saccharomycotina</taxon>
        <taxon>Pichiomycetes</taxon>
        <taxon>Pichiales</taxon>
        <taxon>Pichiaceae</taxon>
        <taxon>Ogataea</taxon>
    </lineage>
</organism>
<dbReference type="RefSeq" id="XP_046060446.1">
    <property type="nucleotide sequence ID" value="XM_046206006.1"/>
</dbReference>
<keyword evidence="5" id="KW-0256">Endoplasmic reticulum</keyword>
<dbReference type="AlphaFoldDB" id="A0A9P8P340"/>
<evidence type="ECO:0000256" key="13">
    <source>
        <dbReference type="ARBA" id="ARBA00032891"/>
    </source>
</evidence>
<dbReference type="OrthoDB" id="10267115at2759"/>
<dbReference type="InterPro" id="IPR002347">
    <property type="entry name" value="SDR_fam"/>
</dbReference>
<protein>
    <recommendedName>
        <fullName evidence="11">3-ketodihydrosphingosine reductase TSC10</fullName>
        <ecNumber evidence="10">1.1.1.102</ecNumber>
    </recommendedName>
    <alternativeName>
        <fullName evidence="13">3-dehydrosphinganine reductase</fullName>
    </alternativeName>
    <alternativeName>
        <fullName evidence="12">KDS reductase</fullName>
    </alternativeName>
</protein>
<evidence type="ECO:0000256" key="15">
    <source>
        <dbReference type="ARBA" id="ARBA00048930"/>
    </source>
</evidence>
<keyword evidence="6" id="KW-0521">NADP</keyword>
<dbReference type="EMBL" id="JAEUBE010000352">
    <property type="protein sequence ID" value="KAH3664166.1"/>
    <property type="molecule type" value="Genomic_DNA"/>
</dbReference>
<evidence type="ECO:0000256" key="3">
    <source>
        <dbReference type="ARBA" id="ARBA00004991"/>
    </source>
</evidence>
<comment type="caution">
    <text evidence="17">The sequence shown here is derived from an EMBL/GenBank/DDBJ whole genome shotgun (WGS) entry which is preliminary data.</text>
</comment>
<evidence type="ECO:0000256" key="16">
    <source>
        <dbReference type="SAM" id="Phobius"/>
    </source>
</evidence>
<dbReference type="GO" id="GO:0047560">
    <property type="term" value="F:3-dehydrosphinganine reductase activity"/>
    <property type="evidence" value="ECO:0007669"/>
    <property type="project" value="UniProtKB-EC"/>
</dbReference>
<evidence type="ECO:0000256" key="6">
    <source>
        <dbReference type="ARBA" id="ARBA00022857"/>
    </source>
</evidence>
<dbReference type="GeneID" id="70236845"/>
<comment type="similarity">
    <text evidence="4">Belongs to the short-chain dehydrogenases/reductases (SDR) family.</text>
</comment>
<evidence type="ECO:0000256" key="5">
    <source>
        <dbReference type="ARBA" id="ARBA00022824"/>
    </source>
</evidence>
<dbReference type="Pfam" id="PF00106">
    <property type="entry name" value="adh_short"/>
    <property type="match status" value="1"/>
</dbReference>
<dbReference type="GO" id="GO:0006666">
    <property type="term" value="P:3-keto-sphinganine metabolic process"/>
    <property type="evidence" value="ECO:0007669"/>
    <property type="project" value="InterPro"/>
</dbReference>
<dbReference type="PRINTS" id="PR00081">
    <property type="entry name" value="GDHRDH"/>
</dbReference>
<dbReference type="Proteomes" id="UP000769157">
    <property type="component" value="Unassembled WGS sequence"/>
</dbReference>
<comment type="subcellular location">
    <subcellularLocation>
        <location evidence="1">Endoplasmic reticulum</location>
    </subcellularLocation>
</comment>
<evidence type="ECO:0000256" key="7">
    <source>
        <dbReference type="ARBA" id="ARBA00022919"/>
    </source>
</evidence>